<dbReference type="EMBL" id="AP018694">
    <property type="protein sequence ID" value="BBE19939.1"/>
    <property type="molecule type" value="Genomic_DNA"/>
</dbReference>
<dbReference type="GO" id="GO:0008236">
    <property type="term" value="F:serine-type peptidase activity"/>
    <property type="evidence" value="ECO:0007669"/>
    <property type="project" value="InterPro"/>
</dbReference>
<dbReference type="Pfam" id="PF00930">
    <property type="entry name" value="DPPIV_N"/>
    <property type="match status" value="1"/>
</dbReference>
<dbReference type="PANTHER" id="PTHR11731:SF193">
    <property type="entry name" value="DIPEPTIDYL PEPTIDASE 9"/>
    <property type="match status" value="1"/>
</dbReference>
<gene>
    <name evidence="3" type="ORF">AQPE_4128</name>
</gene>
<protein>
    <submittedName>
        <fullName evidence="3">Dipeptidyl peptidase IV</fullName>
    </submittedName>
</protein>
<dbReference type="Gene3D" id="3.40.50.1820">
    <property type="entry name" value="alpha/beta hydrolase"/>
    <property type="match status" value="1"/>
</dbReference>
<evidence type="ECO:0000259" key="1">
    <source>
        <dbReference type="Pfam" id="PF00326"/>
    </source>
</evidence>
<name>A0A5K7SEN0_9BACT</name>
<dbReference type="InterPro" id="IPR029058">
    <property type="entry name" value="AB_hydrolase_fold"/>
</dbReference>
<feature type="domain" description="Peptidase S9 prolyl oligopeptidase catalytic" evidence="1">
    <location>
        <begin position="524"/>
        <end position="721"/>
    </location>
</feature>
<proteinExistence type="predicted"/>
<dbReference type="GO" id="GO:0006508">
    <property type="term" value="P:proteolysis"/>
    <property type="evidence" value="ECO:0007669"/>
    <property type="project" value="InterPro"/>
</dbReference>
<dbReference type="AlphaFoldDB" id="A0A5K7SEN0"/>
<evidence type="ECO:0000313" key="3">
    <source>
        <dbReference type="EMBL" id="BBE19939.1"/>
    </source>
</evidence>
<organism evidence="3 4">
    <name type="scientific">Aquipluma nitroreducens</name>
    <dbReference type="NCBI Taxonomy" id="2010828"/>
    <lineage>
        <taxon>Bacteria</taxon>
        <taxon>Pseudomonadati</taxon>
        <taxon>Bacteroidota</taxon>
        <taxon>Bacteroidia</taxon>
        <taxon>Marinilabiliales</taxon>
        <taxon>Prolixibacteraceae</taxon>
        <taxon>Aquipluma</taxon>
    </lineage>
</organism>
<accession>A0A5K7SEN0</accession>
<evidence type="ECO:0000313" key="4">
    <source>
        <dbReference type="Proteomes" id="UP001193389"/>
    </source>
</evidence>
<evidence type="ECO:0000259" key="2">
    <source>
        <dbReference type="Pfam" id="PF00930"/>
    </source>
</evidence>
<reference evidence="3" key="1">
    <citation type="journal article" date="2020" name="Int. J. Syst. Evol. Microbiol.">
        <title>Aquipluma nitroreducens gen. nov. sp. nov., a novel facultatively anaerobic bacterium isolated from a freshwater lake.</title>
        <authorList>
            <person name="Watanabe M."/>
            <person name="Kojima H."/>
            <person name="Fukui M."/>
        </authorList>
    </citation>
    <scope>NUCLEOTIDE SEQUENCE</scope>
    <source>
        <strain evidence="3">MeG22</strain>
    </source>
</reference>
<feature type="domain" description="Dipeptidylpeptidase IV N-terminal" evidence="2">
    <location>
        <begin position="121"/>
        <end position="439"/>
    </location>
</feature>
<dbReference type="PANTHER" id="PTHR11731">
    <property type="entry name" value="PROTEASE FAMILY S9B,C DIPEPTIDYL-PEPTIDASE IV-RELATED"/>
    <property type="match status" value="1"/>
</dbReference>
<dbReference type="GO" id="GO:0008239">
    <property type="term" value="F:dipeptidyl-peptidase activity"/>
    <property type="evidence" value="ECO:0007669"/>
    <property type="project" value="TreeGrafter"/>
</dbReference>
<dbReference type="KEGG" id="anf:AQPE_4128"/>
<dbReference type="InterPro" id="IPR002469">
    <property type="entry name" value="Peptidase_S9B_N"/>
</dbReference>
<dbReference type="SUPFAM" id="SSF82171">
    <property type="entry name" value="DPP6 N-terminal domain-like"/>
    <property type="match status" value="1"/>
</dbReference>
<dbReference type="InterPro" id="IPR050278">
    <property type="entry name" value="Serine_Prot_S9B/DPPIV"/>
</dbReference>
<dbReference type="SUPFAM" id="SSF53474">
    <property type="entry name" value="alpha/beta-Hydrolases"/>
    <property type="match status" value="1"/>
</dbReference>
<keyword evidence="4" id="KW-1185">Reference proteome</keyword>
<sequence length="721" mass="82757">MTIDFFLKSLSMKQFTFLLILFFIVSGVSAQKTLSLKDAILGASSYLKPQMPEQIKWRDAHRFVMVKDSILLQQEIQKNNQSNILSLSELNTALKTDGIKVVKSFPRFSFINPSQIWFRAANQIVILNIDTKKVNQNIEYPENAENLDFCTANTTLAYTVNNNLFATGTSGVQQITKDQNQHIINGKAVHRNEFGIDKGTFWSPAGTKLAFYHMDETMVGDYPLVDYMTREAELVNIKYPMAGMTSHQVKLGIYDRTTKQTVYLKTGEPLDHYLTNICWSPDEKSIFIQELNREQNHMKLNQYDVATGDLIRTVLEEQDDKYVEPVHPILFSKIDPEKFYYQSRRDGWNHVYQCTIKDGIVAQITKGDWEVTELSGFDAKEENMFFEATKESPIERHVYRINLRSGKTDKLTAEAGTHSGILSPDQQNAIDRWTSTNNPGQLDLISVKKNSRQVLSQAENTLKDFDLGENTVFTIKAADGATDLYCRMIKPNNFDPAKKYPVIVYVYGGPHAQLVNKTWQNDARWWQYYMASKGYIAFTVDSRGSENRGKSFENVIHRQLGIIETADQMKGIDYLKSLPYIDANRIGVHGWSYGGFMTLNLKLKYPETFKVAVAGGPVVDWSMYEVMYGERYMDTPQENPEGYKDANMLNYVDKLSGKLMIIHGAQDQTVVMQQSMQFLKKCIDLNKQVDFFVYPTHEHNVRGIDRIHLMEKVSNYFQENL</sequence>
<dbReference type="Proteomes" id="UP001193389">
    <property type="component" value="Chromosome"/>
</dbReference>
<dbReference type="Pfam" id="PF00326">
    <property type="entry name" value="Peptidase_S9"/>
    <property type="match status" value="1"/>
</dbReference>
<dbReference type="Gene3D" id="2.140.10.30">
    <property type="entry name" value="Dipeptidylpeptidase IV, N-terminal domain"/>
    <property type="match status" value="1"/>
</dbReference>
<dbReference type="InterPro" id="IPR001375">
    <property type="entry name" value="Peptidase_S9_cat"/>
</dbReference>